<dbReference type="EMBL" id="OW152813">
    <property type="protein sequence ID" value="CAH2034872.1"/>
    <property type="molecule type" value="Genomic_DNA"/>
</dbReference>
<accession>A0ABN8HPV8</accession>
<feature type="compositionally biased region" description="Low complexity" evidence="1">
    <location>
        <begin position="10"/>
        <end position="22"/>
    </location>
</feature>
<evidence type="ECO:0000313" key="3">
    <source>
        <dbReference type="Proteomes" id="UP000837857"/>
    </source>
</evidence>
<feature type="compositionally biased region" description="Pro residues" evidence="1">
    <location>
        <begin position="40"/>
        <end position="54"/>
    </location>
</feature>
<gene>
    <name evidence="2" type="ORF">IPOD504_LOCUS324</name>
</gene>
<evidence type="ECO:0000313" key="2">
    <source>
        <dbReference type="EMBL" id="CAH2034872.1"/>
    </source>
</evidence>
<sequence length="290" mass="32844">MEHNETTNRATSIASTPTATTPELPSTPKPSKQDALKPEVQPPLPTYPPPPDKPPNMCLTLKEQRRQCNISHLVGIYTFCWNFQNSVCTHPNCKYVHATVFEEQRFYRTGELPPHVLAYHKNVKIWPPPPPPPEEAPSDIQTMFNNPPPPLPVSVEKQTPVICCQAARKMDFAAMSAAGTNTPSLKREWANIKNCRSLKPKIERQINLQFSPQVGPIIFAADSSSPEDQGFDPDRLPKRCKNCDLRKKIMKEKFKKMELRQKIEKTRNKVVIIKIMILLALLCKKSSSSK</sequence>
<evidence type="ECO:0008006" key="4">
    <source>
        <dbReference type="Google" id="ProtNLM"/>
    </source>
</evidence>
<name>A0ABN8HPV8_9NEOP</name>
<feature type="non-terminal residue" evidence="2">
    <location>
        <position position="1"/>
    </location>
</feature>
<organism evidence="2 3">
    <name type="scientific">Iphiclides podalirius</name>
    <name type="common">scarce swallowtail</name>
    <dbReference type="NCBI Taxonomy" id="110791"/>
    <lineage>
        <taxon>Eukaryota</taxon>
        <taxon>Metazoa</taxon>
        <taxon>Ecdysozoa</taxon>
        <taxon>Arthropoda</taxon>
        <taxon>Hexapoda</taxon>
        <taxon>Insecta</taxon>
        <taxon>Pterygota</taxon>
        <taxon>Neoptera</taxon>
        <taxon>Endopterygota</taxon>
        <taxon>Lepidoptera</taxon>
        <taxon>Glossata</taxon>
        <taxon>Ditrysia</taxon>
        <taxon>Papilionoidea</taxon>
        <taxon>Papilionidae</taxon>
        <taxon>Papilioninae</taxon>
        <taxon>Iphiclides</taxon>
    </lineage>
</organism>
<evidence type="ECO:0000256" key="1">
    <source>
        <dbReference type="SAM" id="MobiDB-lite"/>
    </source>
</evidence>
<protein>
    <recommendedName>
        <fullName evidence="4">C3H1-type domain-containing protein</fullName>
    </recommendedName>
</protein>
<proteinExistence type="predicted"/>
<keyword evidence="3" id="KW-1185">Reference proteome</keyword>
<feature type="region of interest" description="Disordered" evidence="1">
    <location>
        <begin position="1"/>
        <end position="55"/>
    </location>
</feature>
<reference evidence="2" key="1">
    <citation type="submission" date="2022-03" db="EMBL/GenBank/DDBJ databases">
        <authorList>
            <person name="Martin H S."/>
        </authorList>
    </citation>
    <scope>NUCLEOTIDE SEQUENCE</scope>
</reference>
<dbReference type="Proteomes" id="UP000837857">
    <property type="component" value="Chromosome 1"/>
</dbReference>